<dbReference type="Proteomes" id="UP000198211">
    <property type="component" value="Unassembled WGS sequence"/>
</dbReference>
<sequence>MTCSIASLKERFKVYETTAKDQITKLEVEVKVANAQLREITYVNKDNSSQIDQLTKSLSLSEKEITTLKIRIVESEKHVAMLQSEKEDLQRNKTALDVANSSSKDTLHRFIRSLQNMLALVKLDEFPLDEAIRELLLMVHDTFGKELNIDSILDEDDKPIEIELEVPENITAEEHASWERRASTRRKGIVGTRDVDEEAKGSLTSRVAEASSAQSELIRMSRFRKSKLDHLVKKLQRDIELKVELITNLESAVVEQTRQISHLTTTTRQQARVIERYDCQKGMLQSDVEMTRLMLLKVRSEKQSVEFTLEQARIDQVLQTNRAFQAEVALATLRHEFDMHVIVNEDLMAKIWRKYEYDLYMRSLRRNKEVQATVTVVDQPSQTLVPQRNPAMERPRIASQYMPSNAPGSSETLLQKISRATRELLPDVAHEMDQYFTVAKAKRSPKHQHNRESLVRPLASSPRSSRMQLGAQVSNDECRRRHPGKQSKTAISEAGESTLPQLDDASAGLASSPSQMIHHVNEYGNRQNVHLSSARPPFFTNQSPKHASTLSPRPPVTQSPRSHKAVPRKLDKNVPFNHVQFNTQYEERCQYSTVQPELLANRHGSPSQHGIE</sequence>
<reference evidence="4" key="1">
    <citation type="submission" date="2017-03" db="EMBL/GenBank/DDBJ databases">
        <title>Phytopthora megakarya and P. palmivora, two closely related causual agents of cacao black pod achieved similar genome size and gene model numbers by different mechanisms.</title>
        <authorList>
            <person name="Ali S."/>
            <person name="Shao J."/>
            <person name="Larry D.J."/>
            <person name="Kronmiller B."/>
            <person name="Shen D."/>
            <person name="Strem M.D."/>
            <person name="Melnick R.L."/>
            <person name="Guiltinan M.J."/>
            <person name="Tyler B.M."/>
            <person name="Meinhardt L.W."/>
            <person name="Bailey B.A."/>
        </authorList>
    </citation>
    <scope>NUCLEOTIDE SEQUENCE [LARGE SCALE GENOMIC DNA]</scope>
    <source>
        <strain evidence="4">zdho120</strain>
    </source>
</reference>
<feature type="coiled-coil region" evidence="1">
    <location>
        <begin position="72"/>
        <end position="99"/>
    </location>
</feature>
<dbReference type="OrthoDB" id="309807at2759"/>
<evidence type="ECO:0000313" key="4">
    <source>
        <dbReference type="Proteomes" id="UP000198211"/>
    </source>
</evidence>
<feature type="compositionally biased region" description="Polar residues" evidence="2">
    <location>
        <begin position="461"/>
        <end position="475"/>
    </location>
</feature>
<gene>
    <name evidence="3" type="ORF">PHMEG_0002995</name>
</gene>
<feature type="region of interest" description="Disordered" evidence="2">
    <location>
        <begin position="532"/>
        <end position="568"/>
    </location>
</feature>
<evidence type="ECO:0000256" key="1">
    <source>
        <dbReference type="SAM" id="Coils"/>
    </source>
</evidence>
<dbReference type="EMBL" id="NBNE01000145">
    <property type="protein sequence ID" value="OWZ22334.1"/>
    <property type="molecule type" value="Genomic_DNA"/>
</dbReference>
<organism evidence="3 4">
    <name type="scientific">Phytophthora megakarya</name>
    <dbReference type="NCBI Taxonomy" id="4795"/>
    <lineage>
        <taxon>Eukaryota</taxon>
        <taxon>Sar</taxon>
        <taxon>Stramenopiles</taxon>
        <taxon>Oomycota</taxon>
        <taxon>Peronosporomycetes</taxon>
        <taxon>Peronosporales</taxon>
        <taxon>Peronosporaceae</taxon>
        <taxon>Phytophthora</taxon>
    </lineage>
</organism>
<protein>
    <submittedName>
        <fullName evidence="3">Uncharacterized protein</fullName>
    </submittedName>
</protein>
<evidence type="ECO:0000313" key="3">
    <source>
        <dbReference type="EMBL" id="OWZ22334.1"/>
    </source>
</evidence>
<keyword evidence="4" id="KW-1185">Reference proteome</keyword>
<dbReference type="AlphaFoldDB" id="A0A225WX58"/>
<keyword evidence="1" id="KW-0175">Coiled coil</keyword>
<name>A0A225WX58_9STRA</name>
<accession>A0A225WX58</accession>
<comment type="caution">
    <text evidence="3">The sequence shown here is derived from an EMBL/GenBank/DDBJ whole genome shotgun (WGS) entry which is preliminary data.</text>
</comment>
<evidence type="ECO:0000256" key="2">
    <source>
        <dbReference type="SAM" id="MobiDB-lite"/>
    </source>
</evidence>
<feature type="region of interest" description="Disordered" evidence="2">
    <location>
        <begin position="440"/>
        <end position="511"/>
    </location>
</feature>
<feature type="compositionally biased region" description="Polar residues" evidence="2">
    <location>
        <begin position="539"/>
        <end position="551"/>
    </location>
</feature>
<proteinExistence type="predicted"/>
<dbReference type="STRING" id="4795.A0A225WX58"/>
<feature type="compositionally biased region" description="Basic residues" evidence="2">
    <location>
        <begin position="440"/>
        <end position="449"/>
    </location>
</feature>